<dbReference type="Proteomes" id="UP000230750">
    <property type="component" value="Unassembled WGS sequence"/>
</dbReference>
<feature type="region of interest" description="Disordered" evidence="1">
    <location>
        <begin position="246"/>
        <end position="313"/>
    </location>
</feature>
<evidence type="ECO:0000313" key="2">
    <source>
        <dbReference type="EMBL" id="PIK53812.1"/>
    </source>
</evidence>
<proteinExistence type="predicted"/>
<evidence type="ECO:0000256" key="1">
    <source>
        <dbReference type="SAM" id="MobiDB-lite"/>
    </source>
</evidence>
<accession>A0A2G8L0R7</accession>
<keyword evidence="3" id="KW-1185">Reference proteome</keyword>
<sequence length="527" mass="58379">MPSIHSAVPGNYGPNYRPSWGTNSSSMQNHYQVNKLNSLEVYEATNGFNKQQAGYSHEAGWGGTTPDQRVCYGECKRSGRMCASCVEYMQCNYGIQKLSGRSQSQMQTTPPYSQRHPSWHGGHTNHVVPSQRVPTHNGYPLQRSNSEPTGYGFNANYNHQQDQGSSPNWVAKSHAVDVNRRTATWYPNGFHQSTTHQGISPPDNSLQFKMNSYEMTNQRHKLQQTMRPPQSATSTMSTDRANVMTRPQNHFSSNQWNSPVAMSSMPNACASSMNSTQSVSQRNHDNRPESLQQHHGCAFPPTPPAEPTHYAMTGNKISNNTSCQLSQISQQPLMCSPTQQHSRESPYWNGATPTVSKRSVDGISKYQYCSQSDAMTSTGIASSTQSGNLQTQSAMNSPSACPNLPATCDLSDKAWQNDIADINTTGCEVNDKARIFSAELEKLAKLSQTFETDDFEFTNGATNTDIVSPSIKTIPSEMSCTSVVTSSISSTERGPVRKHDETCSLQPRAVRIYKFGTVFTMYTRDKY</sequence>
<dbReference type="EMBL" id="MRZV01000273">
    <property type="protein sequence ID" value="PIK53812.1"/>
    <property type="molecule type" value="Genomic_DNA"/>
</dbReference>
<reference evidence="2 3" key="1">
    <citation type="journal article" date="2017" name="PLoS Biol.">
        <title>The sea cucumber genome provides insights into morphological evolution and visceral regeneration.</title>
        <authorList>
            <person name="Zhang X."/>
            <person name="Sun L."/>
            <person name="Yuan J."/>
            <person name="Sun Y."/>
            <person name="Gao Y."/>
            <person name="Zhang L."/>
            <person name="Li S."/>
            <person name="Dai H."/>
            <person name="Hamel J.F."/>
            <person name="Liu C."/>
            <person name="Yu Y."/>
            <person name="Liu S."/>
            <person name="Lin W."/>
            <person name="Guo K."/>
            <person name="Jin S."/>
            <person name="Xu P."/>
            <person name="Storey K.B."/>
            <person name="Huan P."/>
            <person name="Zhang T."/>
            <person name="Zhou Y."/>
            <person name="Zhang J."/>
            <person name="Lin C."/>
            <person name="Li X."/>
            <person name="Xing L."/>
            <person name="Huo D."/>
            <person name="Sun M."/>
            <person name="Wang L."/>
            <person name="Mercier A."/>
            <person name="Li F."/>
            <person name="Yang H."/>
            <person name="Xiang J."/>
        </authorList>
    </citation>
    <scope>NUCLEOTIDE SEQUENCE [LARGE SCALE GENOMIC DNA]</scope>
    <source>
        <strain evidence="2">Shaxun</strain>
        <tissue evidence="2">Muscle</tissue>
    </source>
</reference>
<feature type="compositionally biased region" description="Polar residues" evidence="1">
    <location>
        <begin position="246"/>
        <end position="281"/>
    </location>
</feature>
<gene>
    <name evidence="2" type="ORF">BSL78_09306</name>
</gene>
<dbReference type="AlphaFoldDB" id="A0A2G8L0R7"/>
<evidence type="ECO:0000313" key="3">
    <source>
        <dbReference type="Proteomes" id="UP000230750"/>
    </source>
</evidence>
<protein>
    <submittedName>
        <fullName evidence="2">Uncharacterized protein</fullName>
    </submittedName>
</protein>
<name>A0A2G8L0R7_STIJA</name>
<dbReference type="OrthoDB" id="10594994at2759"/>
<comment type="caution">
    <text evidence="2">The sequence shown here is derived from an EMBL/GenBank/DDBJ whole genome shotgun (WGS) entry which is preliminary data.</text>
</comment>
<organism evidence="2 3">
    <name type="scientific">Stichopus japonicus</name>
    <name type="common">Sea cucumber</name>
    <dbReference type="NCBI Taxonomy" id="307972"/>
    <lineage>
        <taxon>Eukaryota</taxon>
        <taxon>Metazoa</taxon>
        <taxon>Echinodermata</taxon>
        <taxon>Eleutherozoa</taxon>
        <taxon>Echinozoa</taxon>
        <taxon>Holothuroidea</taxon>
        <taxon>Aspidochirotacea</taxon>
        <taxon>Aspidochirotida</taxon>
        <taxon>Stichopodidae</taxon>
        <taxon>Apostichopus</taxon>
    </lineage>
</organism>